<dbReference type="EMBL" id="PJNB01000001">
    <property type="protein sequence ID" value="PKW13590.1"/>
    <property type="molecule type" value="Genomic_DNA"/>
</dbReference>
<reference evidence="1" key="1">
    <citation type="submission" date="2017-12" db="EMBL/GenBank/DDBJ databases">
        <title>Sequencing the genomes of 1000 Actinobacteria strains.</title>
        <authorList>
            <person name="Klenk H.-P."/>
        </authorList>
    </citation>
    <scope>NUCLEOTIDE SEQUENCE [LARGE SCALE GENOMIC DNA]</scope>
    <source>
        <strain evidence="1">DSM 44228</strain>
    </source>
</reference>
<sequence>MGPAECGPHQGNVPHRLCGLSLADAVSPMWYQGGAAAVREFAARATAEALAVALQRHGLMSSNVAETLAHHAEQLTHLLESGLAEPTWAGVLRRAAG</sequence>
<gene>
    <name evidence="1" type="ORF">A8926_1130</name>
</gene>
<keyword evidence="2" id="KW-1185">Reference proteome</keyword>
<dbReference type="Proteomes" id="UP000233786">
    <property type="component" value="Unassembled WGS sequence"/>
</dbReference>
<evidence type="ECO:0000313" key="2">
    <source>
        <dbReference type="Proteomes" id="UP000233786"/>
    </source>
</evidence>
<name>A0A2N3XSL1_SACSN</name>
<protein>
    <submittedName>
        <fullName evidence="1">Uncharacterized protein</fullName>
    </submittedName>
</protein>
<evidence type="ECO:0000313" key="1">
    <source>
        <dbReference type="EMBL" id="PKW13590.1"/>
    </source>
</evidence>
<dbReference type="AlphaFoldDB" id="A0A2N3XSL1"/>
<organism evidence="1 2">
    <name type="scientific">Saccharopolyspora spinosa</name>
    <dbReference type="NCBI Taxonomy" id="60894"/>
    <lineage>
        <taxon>Bacteria</taxon>
        <taxon>Bacillati</taxon>
        <taxon>Actinomycetota</taxon>
        <taxon>Actinomycetes</taxon>
        <taxon>Pseudonocardiales</taxon>
        <taxon>Pseudonocardiaceae</taxon>
        <taxon>Saccharopolyspora</taxon>
    </lineage>
</organism>
<comment type="caution">
    <text evidence="1">The sequence shown here is derived from an EMBL/GenBank/DDBJ whole genome shotgun (WGS) entry which is preliminary data.</text>
</comment>
<proteinExistence type="predicted"/>
<dbReference type="STRING" id="994479.GCA_000194155_06518"/>
<accession>A0A2N3XSL1</accession>